<sequence length="86" mass="9500">MRNPSISKTNKSSRDLEPGNIYIMFSMRRVNSMVTPVDMAVFWKTGNNAGKRISERMSPDIATSGDANEAVEATEGSRMVVDAPEF</sequence>
<protein>
    <submittedName>
        <fullName evidence="2">Uncharacterized protein</fullName>
    </submittedName>
</protein>
<reference evidence="2 3" key="1">
    <citation type="journal article" date="2018" name="Mol. Plant">
        <title>The genome of Artemisia annua provides insight into the evolution of Asteraceae family and artemisinin biosynthesis.</title>
        <authorList>
            <person name="Shen Q."/>
            <person name="Zhang L."/>
            <person name="Liao Z."/>
            <person name="Wang S."/>
            <person name="Yan T."/>
            <person name="Shi P."/>
            <person name="Liu M."/>
            <person name="Fu X."/>
            <person name="Pan Q."/>
            <person name="Wang Y."/>
            <person name="Lv Z."/>
            <person name="Lu X."/>
            <person name="Zhang F."/>
            <person name="Jiang W."/>
            <person name="Ma Y."/>
            <person name="Chen M."/>
            <person name="Hao X."/>
            <person name="Li L."/>
            <person name="Tang Y."/>
            <person name="Lv G."/>
            <person name="Zhou Y."/>
            <person name="Sun X."/>
            <person name="Brodelius P.E."/>
            <person name="Rose J.K.C."/>
            <person name="Tang K."/>
        </authorList>
    </citation>
    <scope>NUCLEOTIDE SEQUENCE [LARGE SCALE GENOMIC DNA]</scope>
    <source>
        <strain evidence="3">cv. Huhao1</strain>
        <tissue evidence="2">Leaf</tissue>
    </source>
</reference>
<dbReference type="AlphaFoldDB" id="A0A2U1MYR1"/>
<dbReference type="EMBL" id="PKPP01004051">
    <property type="protein sequence ID" value="PWA66334.1"/>
    <property type="molecule type" value="Genomic_DNA"/>
</dbReference>
<evidence type="ECO:0000313" key="3">
    <source>
        <dbReference type="Proteomes" id="UP000245207"/>
    </source>
</evidence>
<dbReference type="STRING" id="35608.A0A2U1MYR1"/>
<accession>A0A2U1MYR1</accession>
<dbReference type="Proteomes" id="UP000245207">
    <property type="component" value="Unassembled WGS sequence"/>
</dbReference>
<gene>
    <name evidence="2" type="ORF">CTI12_AA328140</name>
</gene>
<proteinExistence type="predicted"/>
<dbReference type="OrthoDB" id="1922322at2759"/>
<keyword evidence="3" id="KW-1185">Reference proteome</keyword>
<feature type="region of interest" description="Disordered" evidence="1">
    <location>
        <begin position="59"/>
        <end position="86"/>
    </location>
</feature>
<organism evidence="2 3">
    <name type="scientific">Artemisia annua</name>
    <name type="common">Sweet wormwood</name>
    <dbReference type="NCBI Taxonomy" id="35608"/>
    <lineage>
        <taxon>Eukaryota</taxon>
        <taxon>Viridiplantae</taxon>
        <taxon>Streptophyta</taxon>
        <taxon>Embryophyta</taxon>
        <taxon>Tracheophyta</taxon>
        <taxon>Spermatophyta</taxon>
        <taxon>Magnoliopsida</taxon>
        <taxon>eudicotyledons</taxon>
        <taxon>Gunneridae</taxon>
        <taxon>Pentapetalae</taxon>
        <taxon>asterids</taxon>
        <taxon>campanulids</taxon>
        <taxon>Asterales</taxon>
        <taxon>Asteraceae</taxon>
        <taxon>Asteroideae</taxon>
        <taxon>Anthemideae</taxon>
        <taxon>Artemisiinae</taxon>
        <taxon>Artemisia</taxon>
    </lineage>
</organism>
<evidence type="ECO:0000256" key="1">
    <source>
        <dbReference type="SAM" id="MobiDB-lite"/>
    </source>
</evidence>
<name>A0A2U1MYR1_ARTAN</name>
<evidence type="ECO:0000313" key="2">
    <source>
        <dbReference type="EMBL" id="PWA66334.1"/>
    </source>
</evidence>
<comment type="caution">
    <text evidence="2">The sequence shown here is derived from an EMBL/GenBank/DDBJ whole genome shotgun (WGS) entry which is preliminary data.</text>
</comment>